<dbReference type="EMBL" id="JANBVB010000652">
    <property type="protein sequence ID" value="KAJ2892827.1"/>
    <property type="molecule type" value="Genomic_DNA"/>
</dbReference>
<proteinExistence type="predicted"/>
<sequence>MSSPTRVDNIDMGATVWMIASTALVFLMIPGLGYFYSGMVRSKNALSLVFLCMMALAVVTVQWVVWGYSLALSETSSNGFIGDLSHWLYLNVDYRPHPNAPTVPGVVFATYQCMFAALTPGLAIGGAAERIRVLPTIVYIFIWTTVVYDPIAYWVWAPNGWLTKLGVLDFAGGCAVETASGFAALAFYFVLGKRRGFGEEKWQPHNHLNIILGFAFLFFGWFGFNAGGASLVSGRAGIAFMTTNIAAAVAGIVWVALAFWQQRRFSSFHFCSGAVAGMVCVTPAASLVSTWAAFPMGAVAGLFCFYAVELSLRLGIDDCIDVFAVHGVGGVLGVMLTGVFADKHVIGLDAGVVVAGGLINGNAHQLLIQLAAASASAAWSFGVSYVVLRAMNCVPIFRFRVDAAAEDHGLDFTELGEAGYSFVRDLALGHAHSPTAKLSSKHQITEAPTIQHPHDSRPVLKGSPSSGTIADHTPY</sequence>
<reference evidence="1" key="1">
    <citation type="submission" date="2022-07" db="EMBL/GenBank/DDBJ databases">
        <title>Phylogenomic reconstructions and comparative analyses of Kickxellomycotina fungi.</title>
        <authorList>
            <person name="Reynolds N.K."/>
            <person name="Stajich J.E."/>
            <person name="Barry K."/>
            <person name="Grigoriev I.V."/>
            <person name="Crous P."/>
            <person name="Smith M.E."/>
        </authorList>
    </citation>
    <scope>NUCLEOTIDE SEQUENCE</scope>
    <source>
        <strain evidence="1">CBS 190363</strain>
    </source>
</reference>
<accession>A0ACC1M2B6</accession>
<name>A0ACC1M2B6_9FUNG</name>
<protein>
    <submittedName>
        <fullName evidence="1">Ammonium transporter</fullName>
    </submittedName>
</protein>
<evidence type="ECO:0000313" key="1">
    <source>
        <dbReference type="EMBL" id="KAJ2892827.1"/>
    </source>
</evidence>
<dbReference type="Proteomes" id="UP001139981">
    <property type="component" value="Unassembled WGS sequence"/>
</dbReference>
<keyword evidence="2" id="KW-1185">Reference proteome</keyword>
<gene>
    <name evidence="1" type="primary">MEP2</name>
    <name evidence="1" type="ORF">IWW38_003072</name>
</gene>
<organism evidence="1 2">
    <name type="scientific">Coemansia aciculifera</name>
    <dbReference type="NCBI Taxonomy" id="417176"/>
    <lineage>
        <taxon>Eukaryota</taxon>
        <taxon>Fungi</taxon>
        <taxon>Fungi incertae sedis</taxon>
        <taxon>Zoopagomycota</taxon>
        <taxon>Kickxellomycotina</taxon>
        <taxon>Kickxellomycetes</taxon>
        <taxon>Kickxellales</taxon>
        <taxon>Kickxellaceae</taxon>
        <taxon>Coemansia</taxon>
    </lineage>
</organism>
<comment type="caution">
    <text evidence="1">The sequence shown here is derived from an EMBL/GenBank/DDBJ whole genome shotgun (WGS) entry which is preliminary data.</text>
</comment>
<evidence type="ECO:0000313" key="2">
    <source>
        <dbReference type="Proteomes" id="UP001139981"/>
    </source>
</evidence>